<dbReference type="GO" id="GO:0006508">
    <property type="term" value="P:proteolysis"/>
    <property type="evidence" value="ECO:0007669"/>
    <property type="project" value="UniProtKB-KW"/>
</dbReference>
<dbReference type="InterPro" id="IPR011011">
    <property type="entry name" value="Znf_FYVE_PHD"/>
</dbReference>
<protein>
    <submittedName>
        <fullName evidence="9">Transposon, CACTA, En Spm sub-class</fullName>
    </submittedName>
</protein>
<gene>
    <name evidence="9" type="ORF">OLEA9_A008811</name>
</gene>
<organism evidence="9 10">
    <name type="scientific">Olea europaea subsp. europaea</name>
    <dbReference type="NCBI Taxonomy" id="158383"/>
    <lineage>
        <taxon>Eukaryota</taxon>
        <taxon>Viridiplantae</taxon>
        <taxon>Streptophyta</taxon>
        <taxon>Embryophyta</taxon>
        <taxon>Tracheophyta</taxon>
        <taxon>Spermatophyta</taxon>
        <taxon>Magnoliopsida</taxon>
        <taxon>eudicotyledons</taxon>
        <taxon>Gunneridae</taxon>
        <taxon>Pentapetalae</taxon>
        <taxon>asterids</taxon>
        <taxon>lamiids</taxon>
        <taxon>Lamiales</taxon>
        <taxon>Oleaceae</taxon>
        <taxon>Oleeae</taxon>
        <taxon>Olea</taxon>
    </lineage>
</organism>
<dbReference type="Gramene" id="OE9A008811T1">
    <property type="protein sequence ID" value="OE9A008811C1"/>
    <property type="gene ID" value="OE9A008811"/>
</dbReference>
<evidence type="ECO:0000256" key="4">
    <source>
        <dbReference type="ARBA" id="ARBA00022771"/>
    </source>
</evidence>
<comment type="similarity">
    <text evidence="1">Belongs to the peptidase C48 family.</text>
</comment>
<name>A0A8S0QAQ6_OLEEU</name>
<evidence type="ECO:0000313" key="10">
    <source>
        <dbReference type="Proteomes" id="UP000594638"/>
    </source>
</evidence>
<dbReference type="Pfam" id="PF02902">
    <property type="entry name" value="Peptidase_C48"/>
    <property type="match status" value="2"/>
</dbReference>
<dbReference type="SUPFAM" id="SSF57903">
    <property type="entry name" value="FYVE/PHD zinc finger"/>
    <property type="match status" value="1"/>
</dbReference>
<keyword evidence="7" id="KW-0862">Zinc</keyword>
<dbReference type="SUPFAM" id="SSF54001">
    <property type="entry name" value="Cysteine proteinases"/>
    <property type="match status" value="2"/>
</dbReference>
<evidence type="ECO:0000256" key="1">
    <source>
        <dbReference type="ARBA" id="ARBA00005234"/>
    </source>
</evidence>
<keyword evidence="4" id="KW-0863">Zinc-finger</keyword>
<dbReference type="Proteomes" id="UP000594638">
    <property type="component" value="Unassembled WGS sequence"/>
</dbReference>
<keyword evidence="2" id="KW-0645">Protease</keyword>
<reference evidence="9 10" key="1">
    <citation type="submission" date="2019-12" db="EMBL/GenBank/DDBJ databases">
        <authorList>
            <person name="Alioto T."/>
            <person name="Alioto T."/>
            <person name="Gomez Garrido J."/>
        </authorList>
    </citation>
    <scope>NUCLEOTIDE SEQUENCE [LARGE SCALE GENOMIC DNA]</scope>
</reference>
<keyword evidence="3" id="KW-0479">Metal-binding</keyword>
<dbReference type="PANTHER" id="PTHR12606">
    <property type="entry name" value="SENTRIN/SUMO-SPECIFIC PROTEASE"/>
    <property type="match status" value="1"/>
</dbReference>
<dbReference type="InterPro" id="IPR003653">
    <property type="entry name" value="Peptidase_C48_C"/>
</dbReference>
<evidence type="ECO:0000256" key="2">
    <source>
        <dbReference type="ARBA" id="ARBA00022670"/>
    </source>
</evidence>
<dbReference type="EMBL" id="CACTIH010000896">
    <property type="protein sequence ID" value="CAA2962349.1"/>
    <property type="molecule type" value="Genomic_DNA"/>
</dbReference>
<keyword evidence="10" id="KW-1185">Reference proteome</keyword>
<proteinExistence type="inferred from homology"/>
<feature type="domain" description="Ubiquitin-like protease family profile" evidence="8">
    <location>
        <begin position="223"/>
        <end position="381"/>
    </location>
</feature>
<dbReference type="InterPro" id="IPR038765">
    <property type="entry name" value="Papain-like_cys_pep_sf"/>
</dbReference>
<evidence type="ECO:0000256" key="3">
    <source>
        <dbReference type="ARBA" id="ARBA00022723"/>
    </source>
</evidence>
<feature type="non-terminal residue" evidence="9">
    <location>
        <position position="1"/>
    </location>
</feature>
<dbReference type="InterPro" id="IPR013083">
    <property type="entry name" value="Znf_RING/FYVE/PHD"/>
</dbReference>
<evidence type="ECO:0000256" key="5">
    <source>
        <dbReference type="ARBA" id="ARBA00022801"/>
    </source>
</evidence>
<evidence type="ECO:0000256" key="6">
    <source>
        <dbReference type="ARBA" id="ARBA00022807"/>
    </source>
</evidence>
<keyword evidence="6" id="KW-0788">Thiol protease</keyword>
<dbReference type="GO" id="GO:0016926">
    <property type="term" value="P:protein desumoylation"/>
    <property type="evidence" value="ECO:0007669"/>
    <property type="project" value="TreeGrafter"/>
</dbReference>
<evidence type="ECO:0000259" key="8">
    <source>
        <dbReference type="PROSITE" id="PS50600"/>
    </source>
</evidence>
<dbReference type="Gene3D" id="3.40.395.10">
    <property type="entry name" value="Adenoviral Proteinase, Chain A"/>
    <property type="match status" value="2"/>
</dbReference>
<dbReference type="PANTHER" id="PTHR12606:SF141">
    <property type="entry name" value="GH15225P-RELATED"/>
    <property type="match status" value="1"/>
</dbReference>
<dbReference type="OrthoDB" id="6606234at2759"/>
<evidence type="ECO:0000256" key="7">
    <source>
        <dbReference type="ARBA" id="ARBA00022833"/>
    </source>
</evidence>
<evidence type="ECO:0000313" key="9">
    <source>
        <dbReference type="EMBL" id="CAA2962349.1"/>
    </source>
</evidence>
<dbReference type="Gene3D" id="3.30.40.10">
    <property type="entry name" value="Zinc/RING finger domain, C3HC4 (zinc finger)"/>
    <property type="match status" value="1"/>
</dbReference>
<dbReference type="PROSITE" id="PS50600">
    <property type="entry name" value="ULP_PROTEASE"/>
    <property type="match status" value="1"/>
</dbReference>
<accession>A0A8S0QAQ6</accession>
<dbReference type="GO" id="GO:0005634">
    <property type="term" value="C:nucleus"/>
    <property type="evidence" value="ECO:0007669"/>
    <property type="project" value="TreeGrafter"/>
</dbReference>
<dbReference type="GO" id="GO:0016929">
    <property type="term" value="F:deSUMOylase activity"/>
    <property type="evidence" value="ECO:0007669"/>
    <property type="project" value="TreeGrafter"/>
</dbReference>
<comment type="caution">
    <text evidence="9">The sequence shown here is derived from an EMBL/GenBank/DDBJ whole genome shotgun (WGS) entry which is preliminary data.</text>
</comment>
<keyword evidence="5" id="KW-0378">Hydrolase</keyword>
<dbReference type="AlphaFoldDB" id="A0A8S0QAQ6"/>
<dbReference type="GO" id="GO:0008270">
    <property type="term" value="F:zinc ion binding"/>
    <property type="evidence" value="ECO:0007669"/>
    <property type="project" value="UniProtKB-KW"/>
</dbReference>
<sequence length="847" mass="96406">VLCGPDTDGDHLISHQSTEECDVRQERRQVVLSDLESNVTSSCCETFSDEDVGRRTRIQHSSNVGFFIPIGDFDVSEADWLRCQTEEGMDGESTADVDDPAIPEPVCTNVKESTPDIDDPDIPEQLCTNVIERTPSPQGISDKEYDSDSCIIISPSEEDILQLQQLKELSLANSYYKHYVGNTSWEDQNLYLNELDAEERSFIDSQCHCIGSDVLYVYGEGDRPVYLSDFALLLKRQQLNTAIVDACLDAIRSRSTLGDVNILDSYESHNVLCESFQIDFPTNSEKWQHSVLVIPYHPPGHWALCIADMNKKILSIADSDHDSTDGENILMKLLGHISHRNKIRKEDVIDVLGWRVHFLNVDQQKDSHSCGVYMLWFIHCFVNNMNMEKEVDICNTRLWLARECLSRAKSSVTKVASRMNESNIGVKFKNGLFQSADYYTSGGDCVVATFGQGLSDIAGFHLSALVNSEKVHGDIIDVAIHTAMTALLRKSFINFRHFDTRGCLECPEVRARDREHVFQIAFGKRTLIMPYGFNDHWFLIVADLSKKEYSCYDSLQQWSSDTFFNEFLHFIDIRDQHADEKIGSGGWRTTPMRPGLPKQSDAVHCGMYVILYAMVVMGIESAPADFSPSRYRQSVAHKILENSMQMWHLCVKCGKNEFDGGMNAAEMLQCEECCRWVHHKCDKCLHSFKKDVLRSEKFHYICVLCTKNGRGKSYLDRKRKIPSRIRTMSKSSKTAKSVRNVRQRKEGLRQVTGRKKCGKYCTSGVVQVLRDAIEATFFYWYFTVQTEGMCDHDHGKIVCDQFQEDATNFVSDKTDHEEGYEKVAQALSDMAESDFASEYLFAQTDSF</sequence>